<comment type="caution">
    <text evidence="1">The sequence shown here is derived from an EMBL/GenBank/DDBJ whole genome shotgun (WGS) entry which is preliminary data.</text>
</comment>
<sequence length="154" mass="17724">MASANKFDLADLKEALRSADNINACVQKHIELESLGHSITPHLSRDGSNFNLWYNSLLNLTEDLYKLDTYFSDPSEDADKSRDSTVHIFIFKSIHQELPPYTECHYSSKLLFQSLQKFFQHKSWSQAMVIFNSMINLEESSVSINKGFNELQNL</sequence>
<proteinExistence type="predicted"/>
<dbReference type="AlphaFoldDB" id="A0A9Q3KHX8"/>
<dbReference type="EMBL" id="AVOT02111215">
    <property type="protein sequence ID" value="MBW0581938.1"/>
    <property type="molecule type" value="Genomic_DNA"/>
</dbReference>
<name>A0A9Q3KHX8_9BASI</name>
<organism evidence="1 2">
    <name type="scientific">Austropuccinia psidii MF-1</name>
    <dbReference type="NCBI Taxonomy" id="1389203"/>
    <lineage>
        <taxon>Eukaryota</taxon>
        <taxon>Fungi</taxon>
        <taxon>Dikarya</taxon>
        <taxon>Basidiomycota</taxon>
        <taxon>Pucciniomycotina</taxon>
        <taxon>Pucciniomycetes</taxon>
        <taxon>Pucciniales</taxon>
        <taxon>Sphaerophragmiaceae</taxon>
        <taxon>Austropuccinia</taxon>
    </lineage>
</organism>
<accession>A0A9Q3KHX8</accession>
<evidence type="ECO:0000313" key="1">
    <source>
        <dbReference type="EMBL" id="MBW0581938.1"/>
    </source>
</evidence>
<protein>
    <submittedName>
        <fullName evidence="1">Uncharacterized protein</fullName>
    </submittedName>
</protein>
<dbReference type="Proteomes" id="UP000765509">
    <property type="component" value="Unassembled WGS sequence"/>
</dbReference>
<reference evidence="1" key="1">
    <citation type="submission" date="2021-03" db="EMBL/GenBank/DDBJ databases">
        <title>Draft genome sequence of rust myrtle Austropuccinia psidii MF-1, a brazilian biotype.</title>
        <authorList>
            <person name="Quecine M.C."/>
            <person name="Pachon D.M.R."/>
            <person name="Bonatelli M.L."/>
            <person name="Correr F.H."/>
            <person name="Franceschini L.M."/>
            <person name="Leite T.F."/>
            <person name="Margarido G.R.A."/>
            <person name="Almeida C.A."/>
            <person name="Ferrarezi J.A."/>
            <person name="Labate C.A."/>
        </authorList>
    </citation>
    <scope>NUCLEOTIDE SEQUENCE</scope>
    <source>
        <strain evidence="1">MF-1</strain>
    </source>
</reference>
<evidence type="ECO:0000313" key="2">
    <source>
        <dbReference type="Proteomes" id="UP000765509"/>
    </source>
</evidence>
<keyword evidence="2" id="KW-1185">Reference proteome</keyword>
<gene>
    <name evidence="1" type="ORF">O181_121653</name>
</gene>